<dbReference type="PROSITE" id="PS51819">
    <property type="entry name" value="VOC"/>
    <property type="match status" value="1"/>
</dbReference>
<dbReference type="InterPro" id="IPR037523">
    <property type="entry name" value="VOC_core"/>
</dbReference>
<dbReference type="Pfam" id="PF13669">
    <property type="entry name" value="Glyoxalase_4"/>
    <property type="match status" value="1"/>
</dbReference>
<keyword evidence="2" id="KW-1185">Reference proteome</keyword>
<dbReference type="Proteomes" id="UP000182130">
    <property type="component" value="Unassembled WGS sequence"/>
</dbReference>
<dbReference type="EMBL" id="FNEI01000004">
    <property type="protein sequence ID" value="SDI76943.1"/>
    <property type="molecule type" value="Genomic_DNA"/>
</dbReference>
<keyword evidence="1" id="KW-0560">Oxidoreductase</keyword>
<evidence type="ECO:0000313" key="1">
    <source>
        <dbReference type="EMBL" id="SDI76943.1"/>
    </source>
</evidence>
<dbReference type="Gene3D" id="3.10.180.10">
    <property type="entry name" value="2,3-Dihydroxybiphenyl 1,2-Dioxygenase, domain 1"/>
    <property type="match status" value="1"/>
</dbReference>
<organism evidence="1 2">
    <name type="scientific">Arthrobacter cupressi</name>
    <dbReference type="NCBI Taxonomy" id="1045773"/>
    <lineage>
        <taxon>Bacteria</taxon>
        <taxon>Bacillati</taxon>
        <taxon>Actinomycetota</taxon>
        <taxon>Actinomycetes</taxon>
        <taxon>Micrococcales</taxon>
        <taxon>Micrococcaceae</taxon>
        <taxon>Arthrobacter</taxon>
    </lineage>
</organism>
<dbReference type="AlphaFoldDB" id="A0A1G8NA00"/>
<dbReference type="RefSeq" id="WP_074587950.1">
    <property type="nucleotide sequence ID" value="NZ_FNEI01000004.1"/>
</dbReference>
<evidence type="ECO:0000313" key="2">
    <source>
        <dbReference type="Proteomes" id="UP000182130"/>
    </source>
</evidence>
<gene>
    <name evidence="1" type="ORF">SAMN05216555_104187</name>
</gene>
<proteinExistence type="predicted"/>
<accession>A0A1G8NA00</accession>
<dbReference type="GO" id="GO:0051213">
    <property type="term" value="F:dioxygenase activity"/>
    <property type="evidence" value="ECO:0007669"/>
    <property type="project" value="UniProtKB-KW"/>
</dbReference>
<dbReference type="OrthoDB" id="5296884at2"/>
<reference evidence="2" key="1">
    <citation type="submission" date="2016-10" db="EMBL/GenBank/DDBJ databases">
        <authorList>
            <person name="Varghese N."/>
            <person name="Submissions S."/>
        </authorList>
    </citation>
    <scope>NUCLEOTIDE SEQUENCE [LARGE SCALE GENOMIC DNA]</scope>
    <source>
        <strain evidence="2">CGMCC 1.10783</strain>
    </source>
</reference>
<keyword evidence="1" id="KW-0223">Dioxygenase</keyword>
<sequence length="137" mass="15323">MADASVGSSVGSLHHLEIWVPHLERALVEWGWLLAELGYAPFQRWAKGCSWKLGSAYIVVEQSPDLTSTIHRRTDAGMNHVAFHGGSRDNVDRIRELAVDSDWFELYADKYPHAGGPEHYAAFLINSDGYEVELVAE</sequence>
<dbReference type="SUPFAM" id="SSF54593">
    <property type="entry name" value="Glyoxalase/Bleomycin resistance protein/Dihydroxybiphenyl dioxygenase"/>
    <property type="match status" value="1"/>
</dbReference>
<protein>
    <submittedName>
        <fullName evidence="1">Glyoxalase/Bleomycin resistance protein/Dioxygenase superfamily protein</fullName>
    </submittedName>
</protein>
<dbReference type="InterPro" id="IPR029068">
    <property type="entry name" value="Glyas_Bleomycin-R_OHBP_Dase"/>
</dbReference>
<name>A0A1G8NA00_9MICC</name>